<evidence type="ECO:0000313" key="2">
    <source>
        <dbReference type="Proteomes" id="UP001488805"/>
    </source>
</evidence>
<comment type="caution">
    <text evidence="1">The sequence shown here is derived from an EMBL/GenBank/DDBJ whole genome shotgun (WGS) entry which is preliminary data.</text>
</comment>
<dbReference type="Proteomes" id="UP001488805">
    <property type="component" value="Unassembled WGS sequence"/>
</dbReference>
<accession>A0AAW1E0Z8</accession>
<sequence>MNEPSLPSAFRDYHSRTPDVAYEQMEISLKHHTRTAVQQGKSKWKCGQNELREFVDQTIVALASTEGGNKDTLVPESIKYPSA</sequence>
<reference evidence="1 2" key="1">
    <citation type="journal article" date="2024" name="Genome Biol. Evol.">
        <title>Chromosome-level genome assembly of the viviparous eelpout Zoarces viviparus.</title>
        <authorList>
            <person name="Fuhrmann N."/>
            <person name="Brasseur M.V."/>
            <person name="Bakowski C.E."/>
            <person name="Podsiadlowski L."/>
            <person name="Prost S."/>
            <person name="Krehenwinkel H."/>
            <person name="Mayer C."/>
        </authorList>
    </citation>
    <scope>NUCLEOTIDE SEQUENCE [LARGE SCALE GENOMIC DNA]</scope>
    <source>
        <strain evidence="1">NO-MEL_2022_Ind0_liver</strain>
    </source>
</reference>
<dbReference type="AlphaFoldDB" id="A0AAW1E0Z8"/>
<dbReference type="EMBL" id="JBCEZU010000575">
    <property type="protein sequence ID" value="KAK9516291.1"/>
    <property type="molecule type" value="Genomic_DNA"/>
</dbReference>
<proteinExistence type="predicted"/>
<name>A0AAW1E0Z8_ZOAVI</name>
<organism evidence="1 2">
    <name type="scientific">Zoarces viviparus</name>
    <name type="common">Viviparous eelpout</name>
    <name type="synonym">Blennius viviparus</name>
    <dbReference type="NCBI Taxonomy" id="48416"/>
    <lineage>
        <taxon>Eukaryota</taxon>
        <taxon>Metazoa</taxon>
        <taxon>Chordata</taxon>
        <taxon>Craniata</taxon>
        <taxon>Vertebrata</taxon>
        <taxon>Euteleostomi</taxon>
        <taxon>Actinopterygii</taxon>
        <taxon>Neopterygii</taxon>
        <taxon>Teleostei</taxon>
        <taxon>Neoteleostei</taxon>
        <taxon>Acanthomorphata</taxon>
        <taxon>Eupercaria</taxon>
        <taxon>Perciformes</taxon>
        <taxon>Cottioidei</taxon>
        <taxon>Zoarcales</taxon>
        <taxon>Zoarcidae</taxon>
        <taxon>Zoarcinae</taxon>
        <taxon>Zoarces</taxon>
    </lineage>
</organism>
<protein>
    <submittedName>
        <fullName evidence="1">Uncharacterized protein</fullName>
    </submittedName>
</protein>
<gene>
    <name evidence="1" type="ORF">VZT92_024232</name>
</gene>
<keyword evidence="2" id="KW-1185">Reference proteome</keyword>
<evidence type="ECO:0000313" key="1">
    <source>
        <dbReference type="EMBL" id="KAK9516291.1"/>
    </source>
</evidence>